<feature type="compositionally biased region" description="Low complexity" evidence="1">
    <location>
        <begin position="204"/>
        <end position="216"/>
    </location>
</feature>
<keyword evidence="2" id="KW-0732">Signal</keyword>
<sequence>MRRWWRARRGLASLAAPAVLVSLLAGCASMEGLQSDGRARRVKAPVPLWPDYSPAPPGRDENPAALKAVPGVPRIPSGDMTAADALTVLDADFEAEGRTPPAPESVRRPVLHDLTDDGKPDLITVVDLDPRNSELRVYSVRKQRVTRVLALRAVLAGVELAAGHLAIREPTEDRRYVAVTDYVWDGDSMDLWDLTLDEADKSHSSGTGSPSPGGSPDSPPPPGGTASPGGFPSPGSAPSPSGSPPLGGGS</sequence>
<evidence type="ECO:0000313" key="4">
    <source>
        <dbReference type="Proteomes" id="UP000830115"/>
    </source>
</evidence>
<reference evidence="3" key="1">
    <citation type="submission" date="2021-10" db="EMBL/GenBank/DDBJ databases">
        <title>Streptomyces nigrumlapis sp.nov.,an antimicrobial producing actinobacterium isolated from Black Gobi rocks.</title>
        <authorList>
            <person name="Wen Y."/>
            <person name="Zhang W."/>
            <person name="Liu X.G."/>
        </authorList>
    </citation>
    <scope>NUCLEOTIDE SEQUENCE</scope>
    <source>
        <strain evidence="3">ST13-2-2</strain>
    </source>
</reference>
<feature type="signal peptide" evidence="2">
    <location>
        <begin position="1"/>
        <end position="27"/>
    </location>
</feature>
<evidence type="ECO:0000313" key="3">
    <source>
        <dbReference type="EMBL" id="UQA94808.1"/>
    </source>
</evidence>
<proteinExistence type="predicted"/>
<feature type="region of interest" description="Disordered" evidence="1">
    <location>
        <begin position="198"/>
        <end position="250"/>
    </location>
</feature>
<evidence type="ECO:0000256" key="1">
    <source>
        <dbReference type="SAM" id="MobiDB-lite"/>
    </source>
</evidence>
<dbReference type="RefSeq" id="WP_248865660.1">
    <property type="nucleotide sequence ID" value="NZ_CP086322.1"/>
</dbReference>
<gene>
    <name evidence="3" type="ORF">K9S39_25740</name>
</gene>
<feature type="compositionally biased region" description="Low complexity" evidence="1">
    <location>
        <begin position="224"/>
        <end position="234"/>
    </location>
</feature>
<dbReference type="PROSITE" id="PS51257">
    <property type="entry name" value="PROKAR_LIPOPROTEIN"/>
    <property type="match status" value="1"/>
</dbReference>
<protein>
    <recommendedName>
        <fullName evidence="5">Lipoprotein</fullName>
    </recommendedName>
</protein>
<evidence type="ECO:0008006" key="5">
    <source>
        <dbReference type="Google" id="ProtNLM"/>
    </source>
</evidence>
<dbReference type="EMBL" id="CP086322">
    <property type="protein sequence ID" value="UQA94808.1"/>
    <property type="molecule type" value="Genomic_DNA"/>
</dbReference>
<accession>A0ABY4MAU0</accession>
<keyword evidence="4" id="KW-1185">Reference proteome</keyword>
<dbReference type="Proteomes" id="UP000830115">
    <property type="component" value="Chromosome"/>
</dbReference>
<name>A0ABY4MAU0_9ACTN</name>
<evidence type="ECO:0000256" key="2">
    <source>
        <dbReference type="SAM" id="SignalP"/>
    </source>
</evidence>
<feature type="chain" id="PRO_5045503930" description="Lipoprotein" evidence="2">
    <location>
        <begin position="28"/>
        <end position="250"/>
    </location>
</feature>
<organism evidence="3 4">
    <name type="scientific">Streptomyces halobius</name>
    <dbReference type="NCBI Taxonomy" id="2879846"/>
    <lineage>
        <taxon>Bacteria</taxon>
        <taxon>Bacillati</taxon>
        <taxon>Actinomycetota</taxon>
        <taxon>Actinomycetes</taxon>
        <taxon>Kitasatosporales</taxon>
        <taxon>Streptomycetaceae</taxon>
        <taxon>Streptomyces</taxon>
    </lineage>
</organism>